<dbReference type="SMART" id="SM00360">
    <property type="entry name" value="RRM"/>
    <property type="match status" value="1"/>
</dbReference>
<keyword evidence="1" id="KW-0694">RNA-binding</keyword>
<dbReference type="EMBL" id="CP002659">
    <property type="protein sequence ID" value="AEC01444.1"/>
    <property type="molecule type" value="Genomic_DNA"/>
</dbReference>
<evidence type="ECO:0000259" key="2">
    <source>
        <dbReference type="PROSITE" id="PS50102"/>
    </source>
</evidence>
<dbReference type="KEGG" id="scc:Spico_0209"/>
<sequence length="91" mass="10317">MAKKIYVGNMNYRTTEDQLRDLFAQYGTVSSANIIIDRETHRPKGFAFVEMEDDGAADAAISQLDGKEFDGRNLRVNEAIAKSRPVRSYRD</sequence>
<proteinExistence type="predicted"/>
<dbReference type="InterPro" id="IPR000504">
    <property type="entry name" value="RRM_dom"/>
</dbReference>
<dbReference type="AlphaFoldDB" id="F4GKN5"/>
<dbReference type="InterPro" id="IPR035979">
    <property type="entry name" value="RBD_domain_sf"/>
</dbReference>
<dbReference type="InterPro" id="IPR052462">
    <property type="entry name" value="SLIRP/GR-RBP-like"/>
</dbReference>
<protein>
    <submittedName>
        <fullName evidence="3">RNP-1 like RNA-binding protein</fullName>
    </submittedName>
</protein>
<dbReference type="OrthoDB" id="9798855at2"/>
<reference evidence="4" key="1">
    <citation type="submission" date="2011-04" db="EMBL/GenBank/DDBJ databases">
        <title>The complete genome of Spirochaeta coccoides DSM 17374.</title>
        <authorList>
            <person name="Lucas S."/>
            <person name="Copeland A."/>
            <person name="Lapidus A."/>
            <person name="Bruce D."/>
            <person name="Goodwin L."/>
            <person name="Pitluck S."/>
            <person name="Peters L."/>
            <person name="Kyrpides N."/>
            <person name="Mavromatis K."/>
            <person name="Pagani I."/>
            <person name="Ivanova N."/>
            <person name="Ovchinnikova G."/>
            <person name="Lu M."/>
            <person name="Detter J.C."/>
            <person name="Tapia R."/>
            <person name="Han C."/>
            <person name="Land M."/>
            <person name="Hauser L."/>
            <person name="Markowitz V."/>
            <person name="Cheng J.-F."/>
            <person name="Hugenholtz P."/>
            <person name="Woyke T."/>
            <person name="Wu D."/>
            <person name="Spring S."/>
            <person name="Schroeder M."/>
            <person name="Brambilla E."/>
            <person name="Klenk H.-P."/>
            <person name="Eisen J.A."/>
        </authorList>
    </citation>
    <scope>NUCLEOTIDE SEQUENCE [LARGE SCALE GENOMIC DNA]</scope>
    <source>
        <strain evidence="4">ATCC BAA-1237 / DSM 17374 / SPN1</strain>
    </source>
</reference>
<dbReference type="CDD" id="cd21608">
    <property type="entry name" value="RRM2_NsCP33_like"/>
    <property type="match status" value="1"/>
</dbReference>
<evidence type="ECO:0000313" key="3">
    <source>
        <dbReference type="EMBL" id="AEC01444.1"/>
    </source>
</evidence>
<dbReference type="STRING" id="760011.Spico_0209"/>
<evidence type="ECO:0000313" key="4">
    <source>
        <dbReference type="Proteomes" id="UP000007939"/>
    </source>
</evidence>
<dbReference type="eggNOG" id="COG0724">
    <property type="taxonomic scope" value="Bacteria"/>
</dbReference>
<dbReference type="Pfam" id="PF00076">
    <property type="entry name" value="RRM_1"/>
    <property type="match status" value="1"/>
</dbReference>
<dbReference type="RefSeq" id="WP_013738840.1">
    <property type="nucleotide sequence ID" value="NC_015436.1"/>
</dbReference>
<dbReference type="HOGENOM" id="CLU_012062_28_8_12"/>
<gene>
    <name evidence="3" type="ordered locus">Spico_0209</name>
</gene>
<dbReference type="SUPFAM" id="SSF54928">
    <property type="entry name" value="RNA-binding domain, RBD"/>
    <property type="match status" value="1"/>
</dbReference>
<dbReference type="GO" id="GO:0003723">
    <property type="term" value="F:RNA binding"/>
    <property type="evidence" value="ECO:0007669"/>
    <property type="project" value="UniProtKB-KW"/>
</dbReference>
<dbReference type="PROSITE" id="PS50102">
    <property type="entry name" value="RRM"/>
    <property type="match status" value="1"/>
</dbReference>
<reference evidence="3 4" key="2">
    <citation type="journal article" date="2012" name="Stand. Genomic Sci.">
        <title>Complete genome sequence of the termite hindgut bacterium Spirochaeta coccoides type strain (SPN1(T)), reclassification in the genus Sphaerochaeta as Sphaerochaeta coccoides comb. nov. and emendations of the family Spirochaetaceae and the genus Sphaerochaeta.</title>
        <authorList>
            <person name="Abt B."/>
            <person name="Han C."/>
            <person name="Scheuner C."/>
            <person name="Lu M."/>
            <person name="Lapidus A."/>
            <person name="Nolan M."/>
            <person name="Lucas S."/>
            <person name="Hammon N."/>
            <person name="Deshpande S."/>
            <person name="Cheng J.F."/>
            <person name="Tapia R."/>
            <person name="Goodwin L.A."/>
            <person name="Pitluck S."/>
            <person name="Liolios K."/>
            <person name="Pagani I."/>
            <person name="Ivanova N."/>
            <person name="Mavromatis K."/>
            <person name="Mikhailova N."/>
            <person name="Huntemann M."/>
            <person name="Pati A."/>
            <person name="Chen A."/>
            <person name="Palaniappan K."/>
            <person name="Land M."/>
            <person name="Hauser L."/>
            <person name="Brambilla E.M."/>
            <person name="Rohde M."/>
            <person name="Spring S."/>
            <person name="Gronow S."/>
            <person name="Goker M."/>
            <person name="Woyke T."/>
            <person name="Bristow J."/>
            <person name="Eisen J.A."/>
            <person name="Markowitz V."/>
            <person name="Hugenholtz P."/>
            <person name="Kyrpides N.C."/>
            <person name="Klenk H.P."/>
            <person name="Detter J.C."/>
        </authorList>
    </citation>
    <scope>NUCLEOTIDE SEQUENCE [LARGE SCALE GENOMIC DNA]</scope>
    <source>
        <strain evidence="4">ATCC BAA-1237 / DSM 17374 / SPN1</strain>
    </source>
</reference>
<dbReference type="InterPro" id="IPR048289">
    <property type="entry name" value="RRM2_NsCP33-like"/>
</dbReference>
<organism evidence="3 4">
    <name type="scientific">Parasphaerochaeta coccoides (strain ATCC BAA-1237 / DSM 17374 / SPN1)</name>
    <name type="common">Sphaerochaeta coccoides</name>
    <dbReference type="NCBI Taxonomy" id="760011"/>
    <lineage>
        <taxon>Bacteria</taxon>
        <taxon>Pseudomonadati</taxon>
        <taxon>Spirochaetota</taxon>
        <taxon>Spirochaetia</taxon>
        <taxon>Spirochaetales</taxon>
        <taxon>Sphaerochaetaceae</taxon>
        <taxon>Parasphaerochaeta</taxon>
    </lineage>
</organism>
<dbReference type="Proteomes" id="UP000007939">
    <property type="component" value="Chromosome"/>
</dbReference>
<feature type="domain" description="RRM" evidence="2">
    <location>
        <begin position="3"/>
        <end position="81"/>
    </location>
</feature>
<dbReference type="Gene3D" id="3.30.70.330">
    <property type="match status" value="1"/>
</dbReference>
<dbReference type="InterPro" id="IPR012677">
    <property type="entry name" value="Nucleotide-bd_a/b_plait_sf"/>
</dbReference>
<name>F4GKN5_PARC1</name>
<accession>F4GKN5</accession>
<dbReference type="PANTHER" id="PTHR48027">
    <property type="entry name" value="HETEROGENEOUS NUCLEAR RIBONUCLEOPROTEIN 87F-RELATED"/>
    <property type="match status" value="1"/>
</dbReference>
<evidence type="ECO:0000256" key="1">
    <source>
        <dbReference type="ARBA" id="ARBA00022884"/>
    </source>
</evidence>
<keyword evidence="4" id="KW-1185">Reference proteome</keyword>